<organism evidence="2 3">
    <name type="scientific">Comamonas endophytica</name>
    <dbReference type="NCBI Taxonomy" id="2949090"/>
    <lineage>
        <taxon>Bacteria</taxon>
        <taxon>Pseudomonadati</taxon>
        <taxon>Pseudomonadota</taxon>
        <taxon>Betaproteobacteria</taxon>
        <taxon>Burkholderiales</taxon>
        <taxon>Comamonadaceae</taxon>
        <taxon>Comamonas</taxon>
    </lineage>
</organism>
<sequence length="143" mass="14831">MLLQIDLPHYDPLFILSEAILAVELAYQPGQFVEIPMDEDAEVVDPALLAAVMDAEADHGVPALVPAAAAAPTAAGQMREGGPAPAPDVEEPGGPGGEWLDALIARVQNPGEGHPASDMNSEGLPSRAFTPPAFLQASRYAPT</sequence>
<evidence type="ECO:0000313" key="2">
    <source>
        <dbReference type="EMBL" id="UYG51822.1"/>
    </source>
</evidence>
<gene>
    <name evidence="2" type="ORF">M9799_00760</name>
</gene>
<dbReference type="Proteomes" id="UP001162800">
    <property type="component" value="Chromosome"/>
</dbReference>
<evidence type="ECO:0000256" key="1">
    <source>
        <dbReference type="SAM" id="MobiDB-lite"/>
    </source>
</evidence>
<protein>
    <submittedName>
        <fullName evidence="2">Uncharacterized protein</fullName>
    </submittedName>
</protein>
<evidence type="ECO:0000313" key="3">
    <source>
        <dbReference type="Proteomes" id="UP001162800"/>
    </source>
</evidence>
<feature type="compositionally biased region" description="Low complexity" evidence="1">
    <location>
        <begin position="72"/>
        <end position="83"/>
    </location>
</feature>
<proteinExistence type="predicted"/>
<dbReference type="RefSeq" id="WP_231042523.1">
    <property type="nucleotide sequence ID" value="NZ_CP106881.1"/>
</dbReference>
<reference evidence="2" key="1">
    <citation type="submission" date="2022-09" db="EMBL/GenBank/DDBJ databases">
        <title>The complete genome of Acidovorax sp. 5MLIR.</title>
        <authorList>
            <person name="Liu L."/>
            <person name="Yue J."/>
            <person name="Yang F."/>
            <person name="Yuan J."/>
            <person name="Li L."/>
        </authorList>
    </citation>
    <scope>NUCLEOTIDE SEQUENCE</scope>
    <source>
        <strain evidence="2">5MLIR</strain>
    </source>
</reference>
<dbReference type="EMBL" id="CP106881">
    <property type="protein sequence ID" value="UYG51822.1"/>
    <property type="molecule type" value="Genomic_DNA"/>
</dbReference>
<feature type="region of interest" description="Disordered" evidence="1">
    <location>
        <begin position="72"/>
        <end position="143"/>
    </location>
</feature>
<accession>A0ABY6G9U4</accession>
<keyword evidence="3" id="KW-1185">Reference proteome</keyword>
<name>A0ABY6G9U4_9BURK</name>